<dbReference type="HOGENOM" id="CLU_1354857_0_0_1"/>
<dbReference type="InterPro" id="IPR050889">
    <property type="entry name" value="Dendritic_Spine_Reg/Scaffold"/>
</dbReference>
<dbReference type="PANTHER" id="PTHR24166">
    <property type="entry name" value="ROLLING PEBBLES, ISOFORM B"/>
    <property type="match status" value="1"/>
</dbReference>
<reference evidence="4 5" key="1">
    <citation type="journal article" date="2005" name="Nature">
        <title>The genome sequence of the rice blast fungus Magnaporthe grisea.</title>
        <authorList>
            <person name="Dean R.A."/>
            <person name="Talbot N.J."/>
            <person name="Ebbole D.J."/>
            <person name="Farman M.L."/>
            <person name="Mitchell T.K."/>
            <person name="Orbach M.J."/>
            <person name="Thon M."/>
            <person name="Kulkarni R."/>
            <person name="Xu J.R."/>
            <person name="Pan H."/>
            <person name="Read N.D."/>
            <person name="Lee Y.H."/>
            <person name="Carbone I."/>
            <person name="Brown D."/>
            <person name="Oh Y.Y."/>
            <person name="Donofrio N."/>
            <person name="Jeong J.S."/>
            <person name="Soanes D.M."/>
            <person name="Djonovic S."/>
            <person name="Kolomiets E."/>
            <person name="Rehmeyer C."/>
            <person name="Li W."/>
            <person name="Harding M."/>
            <person name="Kim S."/>
            <person name="Lebrun M.H."/>
            <person name="Bohnert H."/>
            <person name="Coughlan S."/>
            <person name="Butler J."/>
            <person name="Calvo S."/>
            <person name="Ma L.J."/>
            <person name="Nicol R."/>
            <person name="Purcell S."/>
            <person name="Nusbaum C."/>
            <person name="Galagan J.E."/>
            <person name="Birren B.W."/>
        </authorList>
    </citation>
    <scope>NUCLEOTIDE SEQUENCE [LARGE SCALE GENOMIC DNA]</scope>
    <source>
        <strain evidence="5">70-15 / ATCC MYA-4617 / FGSC 8958</strain>
    </source>
</reference>
<dbReference type="Gene3D" id="1.25.40.20">
    <property type="entry name" value="Ankyrin repeat-containing domain"/>
    <property type="match status" value="1"/>
</dbReference>
<proteinExistence type="predicted"/>
<dbReference type="VEuPathDB" id="FungiDB:MGG_16842"/>
<dbReference type="SUPFAM" id="SSF48403">
    <property type="entry name" value="Ankyrin repeat"/>
    <property type="match status" value="1"/>
</dbReference>
<evidence type="ECO:0000256" key="1">
    <source>
        <dbReference type="ARBA" id="ARBA00022737"/>
    </source>
</evidence>
<dbReference type="InParanoid" id="G4N3V3"/>
<evidence type="ECO:0000256" key="2">
    <source>
        <dbReference type="ARBA" id="ARBA00023043"/>
    </source>
</evidence>
<protein>
    <submittedName>
        <fullName evidence="4">Uncharacterized protein</fullName>
    </submittedName>
</protein>
<dbReference type="EMBL" id="CM001233">
    <property type="protein sequence ID" value="EHA52726.1"/>
    <property type="molecule type" value="Genomic_DNA"/>
</dbReference>
<dbReference type="Pfam" id="PF12796">
    <property type="entry name" value="Ank_2"/>
    <property type="match status" value="1"/>
</dbReference>
<gene>
    <name evidence="4" type="ORF">MGG_16842</name>
</gene>
<organism evidence="4 5">
    <name type="scientific">Pyricularia oryzae (strain 70-15 / ATCC MYA-4617 / FGSC 8958)</name>
    <name type="common">Rice blast fungus</name>
    <name type="synonym">Magnaporthe oryzae</name>
    <dbReference type="NCBI Taxonomy" id="242507"/>
    <lineage>
        <taxon>Eukaryota</taxon>
        <taxon>Fungi</taxon>
        <taxon>Dikarya</taxon>
        <taxon>Ascomycota</taxon>
        <taxon>Pezizomycotina</taxon>
        <taxon>Sordariomycetes</taxon>
        <taxon>Sordariomycetidae</taxon>
        <taxon>Magnaporthales</taxon>
        <taxon>Pyriculariaceae</taxon>
        <taxon>Pyricularia</taxon>
    </lineage>
</organism>
<evidence type="ECO:0000313" key="5">
    <source>
        <dbReference type="Proteomes" id="UP000009058"/>
    </source>
</evidence>
<keyword evidence="5" id="KW-1185">Reference proteome</keyword>
<feature type="repeat" description="ANK" evidence="3">
    <location>
        <begin position="12"/>
        <end position="44"/>
    </location>
</feature>
<evidence type="ECO:0000313" key="4">
    <source>
        <dbReference type="EMBL" id="EHA52726.1"/>
    </source>
</evidence>
<sequence>MKPEAMRIINAFGLKPIHIATIRGQKGNVSMLVNAGTNVNEQTRHGITPLMLGALFGHIDIVALLIKNGAERSIQDAEQRTAKEFKPSQDTLERFRKDIQEASRTLLFSGGGALPEKNPENITTVRYFQRVPGRCFAATRDVMLLCVPKRRSDIVEKGCFGPQWIWPTGYNASNHCAGGQESHTPMGVLGLDHRQHRSPYCQ</sequence>
<name>G4N3V3_PYRO7</name>
<dbReference type="KEGG" id="mgr:MGG_16842"/>
<dbReference type="InterPro" id="IPR002110">
    <property type="entry name" value="Ankyrin_rpt"/>
</dbReference>
<dbReference type="PANTHER" id="PTHR24166:SF48">
    <property type="entry name" value="PROTEIN VAPYRIN"/>
    <property type="match status" value="1"/>
</dbReference>
<dbReference type="PROSITE" id="PS50297">
    <property type="entry name" value="ANK_REP_REGION"/>
    <property type="match status" value="2"/>
</dbReference>
<dbReference type="RefSeq" id="XP_003712533.1">
    <property type="nucleotide sequence ID" value="XM_003712485.1"/>
</dbReference>
<dbReference type="PROSITE" id="PS50088">
    <property type="entry name" value="ANK_REPEAT"/>
    <property type="match status" value="2"/>
</dbReference>
<keyword evidence="2 3" id="KW-0040">ANK repeat</keyword>
<reference key="2">
    <citation type="submission" date="2011-05" db="EMBL/GenBank/DDBJ databases">
        <title>The Genome Sequence of Magnaporthe oryzae 70-15.</title>
        <authorList>
            <consortium name="The Broad Institute Genome Sequencing Platform"/>
            <person name="Ma L.-J."/>
            <person name="Dead R."/>
            <person name="Young S.K."/>
            <person name="Zeng Q."/>
            <person name="Gargeya S."/>
            <person name="Fitzgerald M."/>
            <person name="Haas B."/>
            <person name="Abouelleil A."/>
            <person name="Alvarado L."/>
            <person name="Arachchi H.M."/>
            <person name="Berlin A."/>
            <person name="Brown A."/>
            <person name="Chapman S.B."/>
            <person name="Chen Z."/>
            <person name="Dunbar C."/>
            <person name="Freedman E."/>
            <person name="Gearin G."/>
            <person name="Gellesch M."/>
            <person name="Goldberg J."/>
            <person name="Griggs A."/>
            <person name="Gujja S."/>
            <person name="Heiman D."/>
            <person name="Howarth C."/>
            <person name="Larson L."/>
            <person name="Lui A."/>
            <person name="MacDonald P.J.P."/>
            <person name="Mehta T."/>
            <person name="Montmayeur A."/>
            <person name="Murphy C."/>
            <person name="Neiman D."/>
            <person name="Pearson M."/>
            <person name="Priest M."/>
            <person name="Roberts A."/>
            <person name="Saif S."/>
            <person name="Shea T."/>
            <person name="Shenoy N."/>
            <person name="Sisk P."/>
            <person name="Stolte C."/>
            <person name="Sykes S."/>
            <person name="Yandava C."/>
            <person name="Wortman J."/>
            <person name="Nusbaum C."/>
            <person name="Birren B."/>
        </authorList>
    </citation>
    <scope>NUCLEOTIDE SEQUENCE</scope>
    <source>
        <strain>70-15</strain>
    </source>
</reference>
<dbReference type="GeneID" id="12985069"/>
<keyword evidence="1" id="KW-0677">Repeat</keyword>
<feature type="repeat" description="ANK" evidence="3">
    <location>
        <begin position="45"/>
        <end position="77"/>
    </location>
</feature>
<dbReference type="SMART" id="SM00248">
    <property type="entry name" value="ANK"/>
    <property type="match status" value="2"/>
</dbReference>
<dbReference type="InterPro" id="IPR036770">
    <property type="entry name" value="Ankyrin_rpt-contain_sf"/>
</dbReference>
<dbReference type="SMR" id="G4N3V3"/>
<evidence type="ECO:0000256" key="3">
    <source>
        <dbReference type="PROSITE-ProRule" id="PRU00023"/>
    </source>
</evidence>
<accession>G4N3V3</accession>
<dbReference type="AlphaFoldDB" id="G4N3V3"/>
<dbReference type="Proteomes" id="UP000009058">
    <property type="component" value="Chromosome 3"/>
</dbReference>
<dbReference type="OrthoDB" id="20872at2759"/>